<dbReference type="SUPFAM" id="SSF51445">
    <property type="entry name" value="(Trans)glycosidases"/>
    <property type="match status" value="1"/>
</dbReference>
<dbReference type="RefSeq" id="WP_074224389.1">
    <property type="nucleotide sequence ID" value="NZ_FSRC01000001.1"/>
</dbReference>
<evidence type="ECO:0000313" key="4">
    <source>
        <dbReference type="EMBL" id="SIN77639.1"/>
    </source>
</evidence>
<dbReference type="GO" id="GO:0003796">
    <property type="term" value="F:lysozyme activity"/>
    <property type="evidence" value="ECO:0007669"/>
    <property type="project" value="InterPro"/>
</dbReference>
<evidence type="ECO:0000313" key="5">
    <source>
        <dbReference type="Proteomes" id="UP000185221"/>
    </source>
</evidence>
<protein>
    <submittedName>
        <fullName evidence="4">Lysozyme</fullName>
    </submittedName>
</protein>
<dbReference type="CDD" id="cd06524">
    <property type="entry name" value="GH25_YegX-like"/>
    <property type="match status" value="1"/>
</dbReference>
<dbReference type="STRING" id="226505.SAMN05444394_1684"/>
<accession>A0A1N6E3R6</accession>
<sequence length="250" mass="28112">MNYHSRTTSLVIISLLIWSCSKKQATVQESVPKPPPVSDSVEVKKTPQILGIDVSHFQGDVNWPKVKDAKITFVYDKASEGKSFKDPDYAQNKIGAHENGLAHGSYHFFTSDADAIEQANLFISIIDYGPGDMPPVLDLEQGGIKGEINPTTFQSEVLTWLNHVESKLGVKPIIYTNHVFGDRYLTHANFSNYHLWIAEYGVEQPTIPKTWSDIGWLIWQRSERGTIEGAIGQVDHDLYNPTKPFEVIKK</sequence>
<evidence type="ECO:0000256" key="1">
    <source>
        <dbReference type="ARBA" id="ARBA00010646"/>
    </source>
</evidence>
<dbReference type="InterPro" id="IPR018077">
    <property type="entry name" value="Glyco_hydro_fam25_subgr"/>
</dbReference>
<dbReference type="GO" id="GO:0009253">
    <property type="term" value="P:peptidoglycan catabolic process"/>
    <property type="evidence" value="ECO:0007669"/>
    <property type="project" value="InterPro"/>
</dbReference>
<proteinExistence type="inferred from homology"/>
<evidence type="ECO:0000256" key="3">
    <source>
        <dbReference type="ARBA" id="ARBA00023295"/>
    </source>
</evidence>
<dbReference type="PROSITE" id="PS51904">
    <property type="entry name" value="GLYCOSYL_HYDROL_F25_2"/>
    <property type="match status" value="1"/>
</dbReference>
<dbReference type="PANTHER" id="PTHR34135">
    <property type="entry name" value="LYSOZYME"/>
    <property type="match status" value="1"/>
</dbReference>
<dbReference type="OrthoDB" id="9798192at2"/>
<dbReference type="Proteomes" id="UP000185221">
    <property type="component" value="Unassembled WGS sequence"/>
</dbReference>
<keyword evidence="2" id="KW-0378">Hydrolase</keyword>
<dbReference type="InterPro" id="IPR017853">
    <property type="entry name" value="GH"/>
</dbReference>
<comment type="similarity">
    <text evidence="1">Belongs to the glycosyl hydrolase 25 family.</text>
</comment>
<keyword evidence="3" id="KW-0326">Glycosidase</keyword>
<name>A0A1N6E3R6_9BACT</name>
<dbReference type="EMBL" id="FSRC01000001">
    <property type="protein sequence ID" value="SIN77639.1"/>
    <property type="molecule type" value="Genomic_DNA"/>
</dbReference>
<dbReference type="InterPro" id="IPR002053">
    <property type="entry name" value="Glyco_hydro_25"/>
</dbReference>
<dbReference type="GO" id="GO:0016052">
    <property type="term" value="P:carbohydrate catabolic process"/>
    <property type="evidence" value="ECO:0007669"/>
    <property type="project" value="TreeGrafter"/>
</dbReference>
<organism evidence="4 5">
    <name type="scientific">Algoriphagus halophilus</name>
    <dbReference type="NCBI Taxonomy" id="226505"/>
    <lineage>
        <taxon>Bacteria</taxon>
        <taxon>Pseudomonadati</taxon>
        <taxon>Bacteroidota</taxon>
        <taxon>Cytophagia</taxon>
        <taxon>Cytophagales</taxon>
        <taxon>Cyclobacteriaceae</taxon>
        <taxon>Algoriphagus</taxon>
    </lineage>
</organism>
<dbReference type="AlphaFoldDB" id="A0A1N6E3R6"/>
<reference evidence="5" key="1">
    <citation type="submission" date="2016-11" db="EMBL/GenBank/DDBJ databases">
        <authorList>
            <person name="Varghese N."/>
            <person name="Submissions S."/>
        </authorList>
    </citation>
    <scope>NUCLEOTIDE SEQUENCE [LARGE SCALE GENOMIC DNA]</scope>
    <source>
        <strain evidence="5">DSM 15292</strain>
    </source>
</reference>
<dbReference type="SMART" id="SM00641">
    <property type="entry name" value="Glyco_25"/>
    <property type="match status" value="1"/>
</dbReference>
<dbReference type="Pfam" id="PF01183">
    <property type="entry name" value="Glyco_hydro_25"/>
    <property type="match status" value="1"/>
</dbReference>
<evidence type="ECO:0000256" key="2">
    <source>
        <dbReference type="ARBA" id="ARBA00022801"/>
    </source>
</evidence>
<dbReference type="Gene3D" id="3.20.20.80">
    <property type="entry name" value="Glycosidases"/>
    <property type="match status" value="1"/>
</dbReference>
<dbReference type="PANTHER" id="PTHR34135:SF2">
    <property type="entry name" value="LYSOZYME"/>
    <property type="match status" value="1"/>
</dbReference>
<gene>
    <name evidence="4" type="ORF">SAMN05444394_1684</name>
</gene>
<keyword evidence="5" id="KW-1185">Reference proteome</keyword>
<dbReference type="GO" id="GO:0016998">
    <property type="term" value="P:cell wall macromolecule catabolic process"/>
    <property type="evidence" value="ECO:0007669"/>
    <property type="project" value="InterPro"/>
</dbReference>